<protein>
    <recommendedName>
        <fullName evidence="3">DUF7159 domain-containing protein</fullName>
    </recommendedName>
</protein>
<evidence type="ECO:0000313" key="5">
    <source>
        <dbReference type="Proteomes" id="UP000092668"/>
    </source>
</evidence>
<dbReference type="Proteomes" id="UP000092668">
    <property type="component" value="Unassembled WGS sequence"/>
</dbReference>
<keyword evidence="2" id="KW-0812">Transmembrane</keyword>
<evidence type="ECO:0000256" key="2">
    <source>
        <dbReference type="SAM" id="Phobius"/>
    </source>
</evidence>
<dbReference type="EMBL" id="LFOE01000011">
    <property type="protein sequence ID" value="OBY31884.1"/>
    <property type="molecule type" value="Genomic_DNA"/>
</dbReference>
<feature type="domain" description="DUF7159" evidence="3">
    <location>
        <begin position="3"/>
        <end position="215"/>
    </location>
</feature>
<dbReference type="RefSeq" id="WP_065288099.1">
    <property type="nucleotide sequence ID" value="NZ_LFOE01000011.1"/>
</dbReference>
<feature type="region of interest" description="Disordered" evidence="1">
    <location>
        <begin position="304"/>
        <end position="323"/>
    </location>
</feature>
<name>A0A1B8SGN4_9MYCO</name>
<comment type="caution">
    <text evidence="4">The sequence shown here is derived from an EMBL/GenBank/DDBJ whole genome shotgun (WGS) entry which is preliminary data.</text>
</comment>
<evidence type="ECO:0000256" key="1">
    <source>
        <dbReference type="SAM" id="MobiDB-lite"/>
    </source>
</evidence>
<dbReference type="AlphaFoldDB" id="A0A1B8SGN4"/>
<feature type="transmembrane region" description="Helical" evidence="2">
    <location>
        <begin position="237"/>
        <end position="261"/>
    </location>
</feature>
<dbReference type="OrthoDB" id="4764723at2"/>
<sequence length="403" mass="40752">MGAVLGISLTATRAGLVVLDGVGADARTVIRDAVAVSAGGLDVVVAAVARVARTAASRGYSVQAAGLTSTADAEQQALDLAGLLADSDLADIVMFEPADAVAALADVVVSSRRSQRATVSLITEDQTIAVLADDRDGIHHTAVSQHRDDDAALVSLDQLAADGVPGAVFVMVPHDLVAEAFPERLERALAPRTIALIDAELGLARGAALAAGTAAFVGTVVGEPTVPVRQRLHRTDALLIAAVGVTVLVAVMTVVLVRGALLGGESSPHVNSSLGVADNEDQQLRQAPPPASSAVAPPVSIADEESAAMPPVSAPEQEEPHFAESGEARLRKTTEPIAESGPAPVTPPDAAPAPSPVEEPAPSPIQDAITFVEQTFGIDVDNDGLIGGRPATPAPGPDHAAPA</sequence>
<keyword evidence="2" id="KW-1133">Transmembrane helix</keyword>
<keyword evidence="2" id="KW-0472">Membrane</keyword>
<dbReference type="InterPro" id="IPR055583">
    <property type="entry name" value="DUF7159"/>
</dbReference>
<dbReference type="Pfam" id="PF23717">
    <property type="entry name" value="DUF7159"/>
    <property type="match status" value="1"/>
</dbReference>
<keyword evidence="5" id="KW-1185">Reference proteome</keyword>
<feature type="region of interest" description="Disordered" evidence="1">
    <location>
        <begin position="329"/>
        <end position="403"/>
    </location>
</feature>
<evidence type="ECO:0000313" key="4">
    <source>
        <dbReference type="EMBL" id="OBY31884.1"/>
    </source>
</evidence>
<gene>
    <name evidence="4" type="ORF">ACT18_10275</name>
</gene>
<feature type="compositionally biased region" description="Pro residues" evidence="1">
    <location>
        <begin position="344"/>
        <end position="363"/>
    </location>
</feature>
<accession>A0A1B8SGN4</accession>
<dbReference type="PATRIC" id="fig|354243.3.peg.2135"/>
<feature type="region of interest" description="Disordered" evidence="1">
    <location>
        <begin position="267"/>
        <end position="297"/>
    </location>
</feature>
<evidence type="ECO:0000259" key="3">
    <source>
        <dbReference type="Pfam" id="PF23717"/>
    </source>
</evidence>
<organism evidence="4 5">
    <name type="scientific">Mycolicibacter kumamotonensis</name>
    <dbReference type="NCBI Taxonomy" id="354243"/>
    <lineage>
        <taxon>Bacteria</taxon>
        <taxon>Bacillati</taxon>
        <taxon>Actinomycetota</taxon>
        <taxon>Actinomycetes</taxon>
        <taxon>Mycobacteriales</taxon>
        <taxon>Mycobacteriaceae</taxon>
        <taxon>Mycolicibacter</taxon>
    </lineage>
</organism>
<reference evidence="4 5" key="1">
    <citation type="submission" date="2015-06" db="EMBL/GenBank/DDBJ databases">
        <title>Genome sequence of Mycobacterium kumamotonense strain Roo.</title>
        <authorList>
            <person name="Greninger A.L."/>
            <person name="Cunningham G."/>
            <person name="Miller S."/>
        </authorList>
    </citation>
    <scope>NUCLEOTIDE SEQUENCE [LARGE SCALE GENOMIC DNA]</scope>
    <source>
        <strain evidence="4 5">Roo</strain>
    </source>
</reference>
<proteinExistence type="predicted"/>